<sequence>MVVENSQRRYRDEYADYKFWIDALIPQTIQRISFESFSNDNESLLEALISKAPDLVHLDFASETRSSRCYQQIVGPKAMRNVRSLHYSGSIMDPDVLRWFSQMPELSILELTLDQEDSEDPTIPEVDYEADAFQALTTLKVFTCDHAEIDDQWNLLRQIWKTPLVERLTCVEIKVSEPILPGMREFDQFMSVLASQSPHVSNLRIEASGQPEHFPEIPVELLSDIRQLPVHTLAIQSPIHSSGDQPLFKTLGTIYPHLEDLDLGSTVVEISDLITVHSHLPNLRYLNIGVWQSKTNKRKLERSWFSENKVPFIFSTHPPHGSGLSLRFRERRSAPKLCAYNLDFFDLDLIAV</sequence>
<dbReference type="SUPFAM" id="SSF52047">
    <property type="entry name" value="RNI-like"/>
    <property type="match status" value="1"/>
</dbReference>
<reference evidence="1" key="1">
    <citation type="submission" date="2021-01" db="EMBL/GenBank/DDBJ databases">
        <authorList>
            <person name="Kaushik A."/>
        </authorList>
    </citation>
    <scope>NUCLEOTIDE SEQUENCE</scope>
    <source>
        <strain evidence="1">AG4-RS23</strain>
    </source>
</reference>
<proteinExistence type="predicted"/>
<dbReference type="EMBL" id="CAJMWY010001811">
    <property type="protein sequence ID" value="CAE6475787.1"/>
    <property type="molecule type" value="Genomic_DNA"/>
</dbReference>
<comment type="caution">
    <text evidence="1">The sequence shown here is derived from an EMBL/GenBank/DDBJ whole genome shotgun (WGS) entry which is preliminary data.</text>
</comment>
<dbReference type="Proteomes" id="UP000663861">
    <property type="component" value="Unassembled WGS sequence"/>
</dbReference>
<dbReference type="Gene3D" id="3.80.10.10">
    <property type="entry name" value="Ribonuclease Inhibitor"/>
    <property type="match status" value="1"/>
</dbReference>
<gene>
    <name evidence="1" type="ORF">RDB_LOCUS90262</name>
</gene>
<evidence type="ECO:0000313" key="1">
    <source>
        <dbReference type="EMBL" id="CAE6475787.1"/>
    </source>
</evidence>
<evidence type="ECO:0000313" key="2">
    <source>
        <dbReference type="Proteomes" id="UP000663861"/>
    </source>
</evidence>
<organism evidence="1 2">
    <name type="scientific">Rhizoctonia solani</name>
    <dbReference type="NCBI Taxonomy" id="456999"/>
    <lineage>
        <taxon>Eukaryota</taxon>
        <taxon>Fungi</taxon>
        <taxon>Dikarya</taxon>
        <taxon>Basidiomycota</taxon>
        <taxon>Agaricomycotina</taxon>
        <taxon>Agaricomycetes</taxon>
        <taxon>Cantharellales</taxon>
        <taxon>Ceratobasidiaceae</taxon>
        <taxon>Rhizoctonia</taxon>
    </lineage>
</organism>
<accession>A0A8H3C7B7</accession>
<name>A0A8H3C7B7_9AGAM</name>
<dbReference type="AlphaFoldDB" id="A0A8H3C7B7"/>
<evidence type="ECO:0008006" key="3">
    <source>
        <dbReference type="Google" id="ProtNLM"/>
    </source>
</evidence>
<dbReference type="InterPro" id="IPR032675">
    <property type="entry name" value="LRR_dom_sf"/>
</dbReference>
<protein>
    <recommendedName>
        <fullName evidence="3">F-box domain-containing protein</fullName>
    </recommendedName>
</protein>